<organism evidence="13 16">
    <name type="scientific">Pseudoduganella albidiflava</name>
    <dbReference type="NCBI Taxonomy" id="321983"/>
    <lineage>
        <taxon>Bacteria</taxon>
        <taxon>Pseudomonadati</taxon>
        <taxon>Pseudomonadota</taxon>
        <taxon>Betaproteobacteria</taxon>
        <taxon>Burkholderiales</taxon>
        <taxon>Oxalobacteraceae</taxon>
        <taxon>Telluria group</taxon>
        <taxon>Pseudoduganella</taxon>
    </lineage>
</organism>
<proteinExistence type="predicted"/>
<keyword evidence="15" id="KW-1185">Reference proteome</keyword>
<keyword evidence="5" id="KW-0812">Transmembrane</keyword>
<evidence type="ECO:0000313" key="13">
    <source>
        <dbReference type="EMBL" id="GGY30715.1"/>
    </source>
</evidence>
<dbReference type="RefSeq" id="WP_131144924.1">
    <property type="nucleotide sequence ID" value="NZ_BMWV01000002.1"/>
</dbReference>
<keyword evidence="4" id="KW-1134">Transmembrane beta strand</keyword>
<dbReference type="PANTHER" id="PTHR34501">
    <property type="entry name" value="PROTEIN YDDL-RELATED"/>
    <property type="match status" value="1"/>
</dbReference>
<comment type="subcellular location">
    <subcellularLocation>
        <location evidence="1">Cell outer membrane</location>
        <topology evidence="1">Multi-pass membrane protein</topology>
    </subcellularLocation>
</comment>
<evidence type="ECO:0000259" key="12">
    <source>
        <dbReference type="Pfam" id="PF13609"/>
    </source>
</evidence>
<dbReference type="Gene3D" id="2.40.160.10">
    <property type="entry name" value="Porin"/>
    <property type="match status" value="1"/>
</dbReference>
<evidence type="ECO:0000256" key="10">
    <source>
        <dbReference type="ARBA" id="ARBA00023237"/>
    </source>
</evidence>
<keyword evidence="9" id="KW-0472">Membrane</keyword>
<accession>A0A411WVK6</accession>
<dbReference type="EMBL" id="BMWV01000002">
    <property type="protein sequence ID" value="GGY30715.1"/>
    <property type="molecule type" value="Genomic_DNA"/>
</dbReference>
<keyword evidence="6 11" id="KW-0732">Signal</keyword>
<evidence type="ECO:0000256" key="9">
    <source>
        <dbReference type="ARBA" id="ARBA00023136"/>
    </source>
</evidence>
<dbReference type="InterPro" id="IPR050298">
    <property type="entry name" value="Gram-neg_bact_OMP"/>
</dbReference>
<protein>
    <submittedName>
        <fullName evidence="13">Porin</fullName>
    </submittedName>
</protein>
<reference evidence="13" key="1">
    <citation type="journal article" date="2014" name="Int. J. Syst. Evol. Microbiol.">
        <title>Complete genome sequence of Corynebacterium casei LMG S-19264T (=DSM 44701T), isolated from a smear-ripened cheese.</title>
        <authorList>
            <consortium name="US DOE Joint Genome Institute (JGI-PGF)"/>
            <person name="Walter F."/>
            <person name="Albersmeier A."/>
            <person name="Kalinowski J."/>
            <person name="Ruckert C."/>
        </authorList>
    </citation>
    <scope>NUCLEOTIDE SEQUENCE</scope>
    <source>
        <strain evidence="13">KCTC 12343</strain>
    </source>
</reference>
<keyword evidence="8" id="KW-0626">Porin</keyword>
<sequence length="351" mass="36653">MKRTLRTLCAASLCTTTLAHADPVTIYGLIDAGLTRYSDSATAAGGPRQLTKMDTGVANANRIGFKGVEQLGDGLSAFFTLETGYTLDDGALGQGGLIFGRQAFVGLANQYGSVSVGRHYDFMINQNAYSTGAATVAGLLAFGLHASPRTAGVLNDRIYAGDRVNNSVKFQSRAFGGWSVGALYGIGEVAGNSDAGRTYSVRVAYDAGPASAALAMTDLRDAAGVYTTRIYGLGGSYQVGSVRAFSLLTHVRNNSGRQLEATNAEVGATWAAAPLVDLSAGVQRQSRNNAIGSAHQLTLVANYKFSARTNVYAVGAFLRDRGFPAQTTAAVGVPDADGTQNALRIGIRHLF</sequence>
<evidence type="ECO:0000313" key="16">
    <source>
        <dbReference type="Proteomes" id="UP000628442"/>
    </source>
</evidence>
<dbReference type="GO" id="GO:0009279">
    <property type="term" value="C:cell outer membrane"/>
    <property type="evidence" value="ECO:0007669"/>
    <property type="project" value="UniProtKB-SubCell"/>
</dbReference>
<evidence type="ECO:0000256" key="11">
    <source>
        <dbReference type="SAM" id="SignalP"/>
    </source>
</evidence>
<evidence type="ECO:0000256" key="8">
    <source>
        <dbReference type="ARBA" id="ARBA00023114"/>
    </source>
</evidence>
<feature type="signal peptide" evidence="11">
    <location>
        <begin position="1"/>
        <end position="21"/>
    </location>
</feature>
<comment type="subunit">
    <text evidence="2">Homotrimer.</text>
</comment>
<dbReference type="Proteomes" id="UP000628442">
    <property type="component" value="Unassembled WGS sequence"/>
</dbReference>
<evidence type="ECO:0000256" key="5">
    <source>
        <dbReference type="ARBA" id="ARBA00022692"/>
    </source>
</evidence>
<evidence type="ECO:0000256" key="7">
    <source>
        <dbReference type="ARBA" id="ARBA00023065"/>
    </source>
</evidence>
<feature type="chain" id="PRO_5044601603" evidence="11">
    <location>
        <begin position="22"/>
        <end position="351"/>
    </location>
</feature>
<reference evidence="13" key="3">
    <citation type="submission" date="2022-12" db="EMBL/GenBank/DDBJ databases">
        <authorList>
            <person name="Sun Q."/>
            <person name="Kim S."/>
        </authorList>
    </citation>
    <scope>NUCLEOTIDE SEQUENCE</scope>
    <source>
        <strain evidence="13">KCTC 12343</strain>
    </source>
</reference>
<name>A0A411WVK6_9BURK</name>
<dbReference type="InterPro" id="IPR033900">
    <property type="entry name" value="Gram_neg_porin_domain"/>
</dbReference>
<evidence type="ECO:0000256" key="6">
    <source>
        <dbReference type="ARBA" id="ARBA00022729"/>
    </source>
</evidence>
<evidence type="ECO:0000313" key="14">
    <source>
        <dbReference type="EMBL" id="QBI00795.1"/>
    </source>
</evidence>
<dbReference type="SUPFAM" id="SSF56935">
    <property type="entry name" value="Porins"/>
    <property type="match status" value="1"/>
</dbReference>
<dbReference type="GO" id="GO:0046930">
    <property type="term" value="C:pore complex"/>
    <property type="evidence" value="ECO:0007669"/>
    <property type="project" value="UniProtKB-KW"/>
</dbReference>
<gene>
    <name evidence="14" type="ORF">EYF70_07980</name>
    <name evidence="13" type="ORF">GCM10007387_10540</name>
</gene>
<evidence type="ECO:0000313" key="15">
    <source>
        <dbReference type="Proteomes" id="UP000292307"/>
    </source>
</evidence>
<dbReference type="Pfam" id="PF13609">
    <property type="entry name" value="Porin_4"/>
    <property type="match status" value="1"/>
</dbReference>
<dbReference type="CDD" id="cd00342">
    <property type="entry name" value="gram_neg_porins"/>
    <property type="match status" value="1"/>
</dbReference>
<evidence type="ECO:0000256" key="3">
    <source>
        <dbReference type="ARBA" id="ARBA00022448"/>
    </source>
</evidence>
<evidence type="ECO:0000256" key="1">
    <source>
        <dbReference type="ARBA" id="ARBA00004571"/>
    </source>
</evidence>
<reference evidence="14 15" key="2">
    <citation type="submission" date="2019-02" db="EMBL/GenBank/DDBJ databases">
        <title>Draft Genome Sequences of Six Type Strains of the Genus Massilia.</title>
        <authorList>
            <person name="Miess H."/>
            <person name="Frediansyhah A."/>
            <person name="Gross H."/>
        </authorList>
    </citation>
    <scope>NUCLEOTIDE SEQUENCE [LARGE SCALE GENOMIC DNA]</scope>
    <source>
        <strain evidence="14 15">DSM 17472</strain>
    </source>
</reference>
<feature type="domain" description="Porin" evidence="12">
    <location>
        <begin position="11"/>
        <end position="321"/>
    </location>
</feature>
<evidence type="ECO:0000256" key="2">
    <source>
        <dbReference type="ARBA" id="ARBA00011233"/>
    </source>
</evidence>
<dbReference type="InterPro" id="IPR001702">
    <property type="entry name" value="Porin_Gram-ve"/>
</dbReference>
<keyword evidence="7" id="KW-0406">Ion transport</keyword>
<evidence type="ECO:0000256" key="4">
    <source>
        <dbReference type="ARBA" id="ARBA00022452"/>
    </source>
</evidence>
<dbReference type="Proteomes" id="UP000292307">
    <property type="component" value="Chromosome"/>
</dbReference>
<keyword evidence="3" id="KW-0813">Transport</keyword>
<dbReference type="OrthoDB" id="8679056at2"/>
<dbReference type="PRINTS" id="PR00182">
    <property type="entry name" value="ECOLNEIPORIN"/>
</dbReference>
<dbReference type="InterPro" id="IPR023614">
    <property type="entry name" value="Porin_dom_sf"/>
</dbReference>
<dbReference type="GO" id="GO:0015288">
    <property type="term" value="F:porin activity"/>
    <property type="evidence" value="ECO:0007669"/>
    <property type="project" value="UniProtKB-KW"/>
</dbReference>
<dbReference type="AlphaFoldDB" id="A0A411WVK6"/>
<keyword evidence="10" id="KW-0998">Cell outer membrane</keyword>
<dbReference type="GO" id="GO:0034220">
    <property type="term" value="P:monoatomic ion transmembrane transport"/>
    <property type="evidence" value="ECO:0007669"/>
    <property type="project" value="InterPro"/>
</dbReference>
<dbReference type="PANTHER" id="PTHR34501:SF9">
    <property type="entry name" value="MAJOR OUTER MEMBRANE PROTEIN P.IA"/>
    <property type="match status" value="1"/>
</dbReference>
<dbReference type="EMBL" id="CP036401">
    <property type="protein sequence ID" value="QBI00795.1"/>
    <property type="molecule type" value="Genomic_DNA"/>
</dbReference>